<protein>
    <recommendedName>
        <fullName evidence="16">VHS domain-containing protein</fullName>
    </recommendedName>
</protein>
<sequence>MNELEKLLSKATNPISDQYDSDTVNEIAKLIDTQPNGPIFTLRLLAHKIKSPHEKEALSSLMLLEFLSKRCGPTFISELGKFKFLNELIKVLSPKYLGDQTSSCVKNKCAQLLHNWQRDFSPNEPKFAEAYNMLVREGIITASQIVSTDSVSEICRSGSSAAENRQNIFERNKKSERLTQLLRSRNPADLREANALIKSIVEEDQVRMEKVSQRTSEMEALRNNTILLEEMIGTYLLGESTEAELELMSELTQNIRRARPLLYSFSLTHEEQDIETLTEIGQICDRASEVLANYEQKIAKQKSLSSSKSSSITKDNSSSQLSSNENQLSSSNHITDLLTQDLMNLGLCDDSITPIPSSNANLYSPDVLLLNTSNSFLVNHLHNSSCNQVSRPIEPKYSLNSSNNNSNNFIGNNPGIRKKSNYDDLQDIFSTNATNTSTTTTTTTTTSGSSVLSTSSTLYPSIFSSVDSKTSKQSLSPEHGSSVNSNPNVFSELDCLSRQMLNLSKTNALTDTNLSILLANNSPSKIKPDGDDDDDNTSLCINDVVVSMNNTPTSNNHKMEEVTPSEVTTQSVIDLKSFDIQLSSVQPHSIHKTPLTLYPTDISQENDSNDNTYNIQLTLHYANNKPHPEVMVFVAVISSRNVLPITEINVRFGVEKPFKIRQLIASGQNLPSYTTFLPPASISQVLLIYNPSKLEKFVLKFQLSFILDGESILESGKLELPCG</sequence>
<dbReference type="InterPro" id="IPR008942">
    <property type="entry name" value="ENTH_VHS"/>
</dbReference>
<dbReference type="SUPFAM" id="SSF49348">
    <property type="entry name" value="Clathrin adaptor appendage domain"/>
    <property type="match status" value="1"/>
</dbReference>
<dbReference type="GO" id="GO:0006886">
    <property type="term" value="P:intracellular protein transport"/>
    <property type="evidence" value="ECO:0007669"/>
    <property type="project" value="InterPro"/>
</dbReference>
<dbReference type="InterPro" id="IPR004152">
    <property type="entry name" value="GAT_dom"/>
</dbReference>
<dbReference type="PANTHER" id="PTHR45905">
    <property type="entry name" value="GOLGI-LOCALIZED, GAMMA-ADAPTIN EAR CONTAINING, ARF BINDING PROTEIN"/>
    <property type="match status" value="1"/>
</dbReference>
<evidence type="ECO:0000256" key="9">
    <source>
        <dbReference type="ARBA" id="ARBA00023136"/>
    </source>
</evidence>
<comment type="similarity">
    <text evidence="3">Belongs to the GGA protein family.</text>
</comment>
<keyword evidence="9" id="KW-0472">Membrane</keyword>
<dbReference type="InterPro" id="IPR008153">
    <property type="entry name" value="GAE_dom"/>
</dbReference>
<keyword evidence="4" id="KW-0813">Transport</keyword>
<dbReference type="InterPro" id="IPR002014">
    <property type="entry name" value="VHS_dom"/>
</dbReference>
<dbReference type="Gene3D" id="1.20.58.160">
    <property type="match status" value="1"/>
</dbReference>
<organism evidence="14 15">
    <name type="scientific">Schistosoma mattheei</name>
    <dbReference type="NCBI Taxonomy" id="31246"/>
    <lineage>
        <taxon>Eukaryota</taxon>
        <taxon>Metazoa</taxon>
        <taxon>Spiralia</taxon>
        <taxon>Lophotrochozoa</taxon>
        <taxon>Platyhelminthes</taxon>
        <taxon>Trematoda</taxon>
        <taxon>Digenea</taxon>
        <taxon>Strigeidida</taxon>
        <taxon>Schistosomatoidea</taxon>
        <taxon>Schistosomatidae</taxon>
        <taxon>Schistosoma</taxon>
    </lineage>
</organism>
<dbReference type="Gene3D" id="2.60.40.1230">
    <property type="match status" value="1"/>
</dbReference>
<dbReference type="Proteomes" id="UP000050791">
    <property type="component" value="Unassembled WGS sequence"/>
</dbReference>
<evidence type="ECO:0000259" key="11">
    <source>
        <dbReference type="PROSITE" id="PS50179"/>
    </source>
</evidence>
<dbReference type="GO" id="GO:0006893">
    <property type="term" value="P:Golgi to plasma membrane transport"/>
    <property type="evidence" value="ECO:0007669"/>
    <property type="project" value="TreeGrafter"/>
</dbReference>
<name>A0AA85AR08_9TREM</name>
<evidence type="ECO:0000256" key="8">
    <source>
        <dbReference type="ARBA" id="ARBA00023034"/>
    </source>
</evidence>
<evidence type="ECO:0000256" key="10">
    <source>
        <dbReference type="SAM" id="MobiDB-lite"/>
    </source>
</evidence>
<dbReference type="GO" id="GO:0005802">
    <property type="term" value="C:trans-Golgi network"/>
    <property type="evidence" value="ECO:0007669"/>
    <property type="project" value="InterPro"/>
</dbReference>
<dbReference type="SMART" id="SM00809">
    <property type="entry name" value="Alpha_adaptinC2"/>
    <property type="match status" value="1"/>
</dbReference>
<dbReference type="InterPro" id="IPR013041">
    <property type="entry name" value="Clathrin_app_Ig-like_sf"/>
</dbReference>
<evidence type="ECO:0000313" key="15">
    <source>
        <dbReference type="WBParaSite" id="SMTH1_102490.1"/>
    </source>
</evidence>
<dbReference type="GO" id="GO:0035091">
    <property type="term" value="F:phosphatidylinositol binding"/>
    <property type="evidence" value="ECO:0007669"/>
    <property type="project" value="InterPro"/>
</dbReference>
<dbReference type="PROSITE" id="PS50179">
    <property type="entry name" value="VHS"/>
    <property type="match status" value="1"/>
</dbReference>
<dbReference type="PROSITE" id="PS50909">
    <property type="entry name" value="GAT"/>
    <property type="match status" value="1"/>
</dbReference>
<dbReference type="InterPro" id="IPR041198">
    <property type="entry name" value="GGA_N-GAT"/>
</dbReference>
<feature type="domain" description="VHS" evidence="11">
    <location>
        <begin position="11"/>
        <end position="142"/>
    </location>
</feature>
<evidence type="ECO:0000313" key="14">
    <source>
        <dbReference type="Proteomes" id="UP000050791"/>
    </source>
</evidence>
<dbReference type="PANTHER" id="PTHR45905:SF1">
    <property type="entry name" value="GOLGI-LOCALIZED, GAMMA-ADAPTIN EAR CONTAINING, ARF BINDING PROTEIN"/>
    <property type="match status" value="1"/>
</dbReference>
<evidence type="ECO:0000256" key="2">
    <source>
        <dbReference type="ARBA" id="ARBA00004220"/>
    </source>
</evidence>
<dbReference type="Pfam" id="PF00790">
    <property type="entry name" value="VHS"/>
    <property type="match status" value="1"/>
</dbReference>
<dbReference type="GO" id="GO:0043130">
    <property type="term" value="F:ubiquitin binding"/>
    <property type="evidence" value="ECO:0007669"/>
    <property type="project" value="InterPro"/>
</dbReference>
<evidence type="ECO:0008006" key="16">
    <source>
        <dbReference type="Google" id="ProtNLM"/>
    </source>
</evidence>
<dbReference type="CDD" id="cd03567">
    <property type="entry name" value="VHS_GGA_metazoan"/>
    <property type="match status" value="1"/>
</dbReference>
<keyword evidence="7" id="KW-0653">Protein transport</keyword>
<dbReference type="AlphaFoldDB" id="A0AA85AR08"/>
<feature type="domain" description="GAT" evidence="13">
    <location>
        <begin position="171"/>
        <end position="299"/>
    </location>
</feature>
<dbReference type="PROSITE" id="PS50180">
    <property type="entry name" value="GAE"/>
    <property type="match status" value="1"/>
</dbReference>
<dbReference type="Gene3D" id="1.25.40.90">
    <property type="match status" value="1"/>
</dbReference>
<feature type="region of interest" description="Disordered" evidence="10">
    <location>
        <begin position="305"/>
        <end position="328"/>
    </location>
</feature>
<keyword evidence="5" id="KW-0967">Endosome</keyword>
<evidence type="ECO:0000256" key="6">
    <source>
        <dbReference type="ARBA" id="ARBA00022843"/>
    </source>
</evidence>
<dbReference type="SMART" id="SM00288">
    <property type="entry name" value="VHS"/>
    <property type="match status" value="1"/>
</dbReference>
<feature type="region of interest" description="Disordered" evidence="10">
    <location>
        <begin position="434"/>
        <end position="453"/>
    </location>
</feature>
<evidence type="ECO:0000256" key="1">
    <source>
        <dbReference type="ARBA" id="ARBA00004150"/>
    </source>
</evidence>
<dbReference type="Gene3D" id="1.20.5.170">
    <property type="match status" value="1"/>
</dbReference>
<dbReference type="SUPFAM" id="SSF48464">
    <property type="entry name" value="ENTH/VHS domain"/>
    <property type="match status" value="1"/>
</dbReference>
<dbReference type="GO" id="GO:0031901">
    <property type="term" value="C:early endosome membrane"/>
    <property type="evidence" value="ECO:0007669"/>
    <property type="project" value="UniProtKB-SubCell"/>
</dbReference>
<evidence type="ECO:0000256" key="3">
    <source>
        <dbReference type="ARBA" id="ARBA00008099"/>
    </source>
</evidence>
<evidence type="ECO:0000259" key="13">
    <source>
        <dbReference type="PROSITE" id="PS50909"/>
    </source>
</evidence>
<dbReference type="InterPro" id="IPR008152">
    <property type="entry name" value="Clathrin_a/b/g-adaptin_app_Ig"/>
</dbReference>
<keyword evidence="6" id="KW-0832">Ubl conjugation</keyword>
<dbReference type="GO" id="GO:0034394">
    <property type="term" value="P:protein localization to cell surface"/>
    <property type="evidence" value="ECO:0007669"/>
    <property type="project" value="TreeGrafter"/>
</dbReference>
<feature type="domain" description="GAE" evidence="12">
    <location>
        <begin position="602"/>
        <end position="722"/>
    </location>
</feature>
<dbReference type="Pfam" id="PF18308">
    <property type="entry name" value="GGA_N-GAT"/>
    <property type="match status" value="1"/>
</dbReference>
<dbReference type="InterPro" id="IPR027422">
    <property type="entry name" value="GGA1-3"/>
</dbReference>
<accession>A0AA85AR08</accession>
<evidence type="ECO:0000256" key="7">
    <source>
        <dbReference type="ARBA" id="ARBA00022927"/>
    </source>
</evidence>
<dbReference type="SUPFAM" id="SSF89009">
    <property type="entry name" value="GAT-like domain"/>
    <property type="match status" value="1"/>
</dbReference>
<dbReference type="WBParaSite" id="SMTH1_102490.1">
    <property type="protein sequence ID" value="SMTH1_102490.1"/>
    <property type="gene ID" value="SMTH1_102490"/>
</dbReference>
<proteinExistence type="inferred from homology"/>
<evidence type="ECO:0000259" key="12">
    <source>
        <dbReference type="PROSITE" id="PS50180"/>
    </source>
</evidence>
<comment type="subcellular location">
    <subcellularLocation>
        <location evidence="2">Early endosome membrane</location>
        <topology evidence="2">Peripheral membrane protein</topology>
    </subcellularLocation>
    <subcellularLocation>
        <location evidence="1">Golgi apparatus</location>
        <location evidence="1">trans-Golgi network membrane</location>
        <topology evidence="1">Peripheral membrane protein</topology>
    </subcellularLocation>
</comment>
<keyword evidence="8" id="KW-0333">Golgi apparatus</keyword>
<dbReference type="GO" id="GO:0031267">
    <property type="term" value="F:small GTPase binding"/>
    <property type="evidence" value="ECO:0007669"/>
    <property type="project" value="InterPro"/>
</dbReference>
<evidence type="ECO:0000256" key="4">
    <source>
        <dbReference type="ARBA" id="ARBA00022448"/>
    </source>
</evidence>
<evidence type="ECO:0000256" key="5">
    <source>
        <dbReference type="ARBA" id="ARBA00022753"/>
    </source>
</evidence>
<dbReference type="InterPro" id="IPR038425">
    <property type="entry name" value="GAT_sf"/>
</dbReference>
<reference evidence="15" key="1">
    <citation type="submission" date="2023-11" db="UniProtKB">
        <authorList>
            <consortium name="WormBaseParasite"/>
        </authorList>
    </citation>
    <scope>IDENTIFICATION</scope>
</reference>